<evidence type="ECO:0000259" key="4">
    <source>
        <dbReference type="PROSITE" id="PS50048"/>
    </source>
</evidence>
<dbReference type="AlphaFoldDB" id="A0A0D1YXJ1"/>
<sequence>MPKRDIDQVVDADPVKSRVRESIAVQACESCRQKKARCDEGLPKCGACSRAGIDCIYAERRLTKKDQSLQIAINSIRRLESKIEHLTRAVTDLAAKAPQPSSANASDVPDLAVATAPTTATGEPDPESNALSLPLHASYHKISFSQHGVIHWPAVLKALPADFVNRIRELPKNYAVELERCRSPLPSETALFTDISAQDWLNNLPFRIVRSLTDAFFSTFNGLYPVLDRRHFFSSTLGAALDANFDYSIESTIVLLVLALGCLAVEGHREGNYPLGKASRGDECFCAPDWYPAILGEMYPGLSFFNEARKRMGFRTGSNNLDNCQVYLLCAFYYTQILRPIDSYLMLVRAASCSLMTLTCSDPIDFDTWKGDMESRVFWCCLMYETILVQELGVPKSGLADFEASVPLPKFKPFKSPDSEDNDDAFFHYHFLAQAANRIMLTRIANSHYFYDDRGDLPSPRIQSELLHQIAQWKASLPAALQFGDEPMPERSLDPGHALAEALLRSRHKVIHFHLGRPYLYKALHNPSKLTTHDLEACHATWVAAMHWPMVSGACKMMKSCMLIKFGWVSQLFGQLVTMYCFATSSDHRLRDTLPPGWMQWWEEIIELLEYAAIHSPTAAVDLELARSLQSALVGYQVRG</sequence>
<dbReference type="Gene3D" id="4.10.240.10">
    <property type="entry name" value="Zn(2)-C6 fungal-type DNA-binding domain"/>
    <property type="match status" value="1"/>
</dbReference>
<dbReference type="InParanoid" id="A0A0D1YXJ1"/>
<feature type="coiled-coil region" evidence="3">
    <location>
        <begin position="69"/>
        <end position="96"/>
    </location>
</feature>
<dbReference type="Proteomes" id="UP000053259">
    <property type="component" value="Unassembled WGS sequence"/>
</dbReference>
<gene>
    <name evidence="5" type="ORF">PV09_03932</name>
</gene>
<dbReference type="SUPFAM" id="SSF57701">
    <property type="entry name" value="Zn2/Cys6 DNA-binding domain"/>
    <property type="match status" value="1"/>
</dbReference>
<dbReference type="RefSeq" id="XP_016215291.1">
    <property type="nucleotide sequence ID" value="XM_016357202.1"/>
</dbReference>
<name>A0A0D1YXJ1_9PEZI</name>
<keyword evidence="3" id="KW-0175">Coiled coil</keyword>
<evidence type="ECO:0000256" key="2">
    <source>
        <dbReference type="ARBA" id="ARBA00023242"/>
    </source>
</evidence>
<dbReference type="InterPro" id="IPR053181">
    <property type="entry name" value="EcdB-like_regulator"/>
</dbReference>
<dbReference type="CDD" id="cd00067">
    <property type="entry name" value="GAL4"/>
    <property type="match status" value="1"/>
</dbReference>
<proteinExistence type="predicted"/>
<feature type="domain" description="Zn(2)-C6 fungal-type" evidence="4">
    <location>
        <begin position="27"/>
        <end position="57"/>
    </location>
</feature>
<dbReference type="STRING" id="253628.A0A0D1YXJ1"/>
<dbReference type="Pfam" id="PF00172">
    <property type="entry name" value="Zn_clus"/>
    <property type="match status" value="1"/>
</dbReference>
<dbReference type="InterPro" id="IPR007219">
    <property type="entry name" value="XnlR_reg_dom"/>
</dbReference>
<dbReference type="GeneID" id="27311905"/>
<protein>
    <recommendedName>
        <fullName evidence="4">Zn(2)-C6 fungal-type domain-containing protein</fullName>
    </recommendedName>
</protein>
<evidence type="ECO:0000313" key="6">
    <source>
        <dbReference type="Proteomes" id="UP000053259"/>
    </source>
</evidence>
<evidence type="ECO:0000256" key="1">
    <source>
        <dbReference type="ARBA" id="ARBA00022723"/>
    </source>
</evidence>
<evidence type="ECO:0000313" key="5">
    <source>
        <dbReference type="EMBL" id="KIW05422.1"/>
    </source>
</evidence>
<dbReference type="VEuPathDB" id="FungiDB:PV09_03932"/>
<dbReference type="InterPro" id="IPR036864">
    <property type="entry name" value="Zn2-C6_fun-type_DNA-bd_sf"/>
</dbReference>
<organism evidence="5 6">
    <name type="scientific">Verruconis gallopava</name>
    <dbReference type="NCBI Taxonomy" id="253628"/>
    <lineage>
        <taxon>Eukaryota</taxon>
        <taxon>Fungi</taxon>
        <taxon>Dikarya</taxon>
        <taxon>Ascomycota</taxon>
        <taxon>Pezizomycotina</taxon>
        <taxon>Dothideomycetes</taxon>
        <taxon>Pleosporomycetidae</taxon>
        <taxon>Venturiales</taxon>
        <taxon>Sympoventuriaceae</taxon>
        <taxon>Verruconis</taxon>
    </lineage>
</organism>
<dbReference type="GO" id="GO:0000981">
    <property type="term" value="F:DNA-binding transcription factor activity, RNA polymerase II-specific"/>
    <property type="evidence" value="ECO:0007669"/>
    <property type="project" value="InterPro"/>
</dbReference>
<dbReference type="CDD" id="cd12148">
    <property type="entry name" value="fungal_TF_MHR"/>
    <property type="match status" value="1"/>
</dbReference>
<dbReference type="Pfam" id="PF04082">
    <property type="entry name" value="Fungal_trans"/>
    <property type="match status" value="1"/>
</dbReference>
<dbReference type="GO" id="GO:0008270">
    <property type="term" value="F:zinc ion binding"/>
    <property type="evidence" value="ECO:0007669"/>
    <property type="project" value="InterPro"/>
</dbReference>
<dbReference type="GO" id="GO:0006351">
    <property type="term" value="P:DNA-templated transcription"/>
    <property type="evidence" value="ECO:0007669"/>
    <property type="project" value="InterPro"/>
</dbReference>
<keyword evidence="6" id="KW-1185">Reference proteome</keyword>
<evidence type="ECO:0000256" key="3">
    <source>
        <dbReference type="SAM" id="Coils"/>
    </source>
</evidence>
<keyword evidence="1" id="KW-0479">Metal-binding</keyword>
<reference evidence="5 6" key="1">
    <citation type="submission" date="2015-01" db="EMBL/GenBank/DDBJ databases">
        <title>The Genome Sequence of Ochroconis gallopava CBS43764.</title>
        <authorList>
            <consortium name="The Broad Institute Genomics Platform"/>
            <person name="Cuomo C."/>
            <person name="de Hoog S."/>
            <person name="Gorbushina A."/>
            <person name="Stielow B."/>
            <person name="Teixiera M."/>
            <person name="Abouelleil A."/>
            <person name="Chapman S.B."/>
            <person name="Priest M."/>
            <person name="Young S.K."/>
            <person name="Wortman J."/>
            <person name="Nusbaum C."/>
            <person name="Birren B."/>
        </authorList>
    </citation>
    <scope>NUCLEOTIDE SEQUENCE [LARGE SCALE GENOMIC DNA]</scope>
    <source>
        <strain evidence="5 6">CBS 43764</strain>
    </source>
</reference>
<accession>A0A0D1YXJ1</accession>
<dbReference type="PROSITE" id="PS50048">
    <property type="entry name" value="ZN2_CY6_FUNGAL_2"/>
    <property type="match status" value="1"/>
</dbReference>
<dbReference type="PANTHER" id="PTHR47785">
    <property type="entry name" value="ZN(II)2CYS6 TRANSCRIPTION FACTOR (EUROFUNG)-RELATED-RELATED"/>
    <property type="match status" value="1"/>
</dbReference>
<dbReference type="InterPro" id="IPR001138">
    <property type="entry name" value="Zn2Cys6_DnaBD"/>
</dbReference>
<dbReference type="OrthoDB" id="6133115at2759"/>
<dbReference type="GO" id="GO:0003677">
    <property type="term" value="F:DNA binding"/>
    <property type="evidence" value="ECO:0007669"/>
    <property type="project" value="InterPro"/>
</dbReference>
<keyword evidence="2" id="KW-0539">Nucleus</keyword>
<dbReference type="PROSITE" id="PS00463">
    <property type="entry name" value="ZN2_CY6_FUNGAL_1"/>
    <property type="match status" value="1"/>
</dbReference>
<dbReference type="HOGENOM" id="CLU_014025_0_0_1"/>
<dbReference type="SMART" id="SM00066">
    <property type="entry name" value="GAL4"/>
    <property type="match status" value="1"/>
</dbReference>
<dbReference type="EMBL" id="KN847538">
    <property type="protein sequence ID" value="KIW05422.1"/>
    <property type="molecule type" value="Genomic_DNA"/>
</dbReference>
<dbReference type="PANTHER" id="PTHR47785:SF6">
    <property type="entry name" value="ZN(II)2CYS6 TRANSCRIPTION FACTOR (EUROFUNG)"/>
    <property type="match status" value="1"/>
</dbReference>